<gene>
    <name evidence="2" type="ORF">Cob_v012726</name>
</gene>
<protein>
    <submittedName>
        <fullName evidence="2">Uncharacterized protein</fullName>
    </submittedName>
</protein>
<organism evidence="2 3">
    <name type="scientific">Colletotrichum orbiculare (strain 104-T / ATCC 96160 / CBS 514.97 / LARS 414 / MAFF 240422)</name>
    <name type="common">Cucumber anthracnose fungus</name>
    <name type="synonym">Colletotrichum lagenarium</name>
    <dbReference type="NCBI Taxonomy" id="1213857"/>
    <lineage>
        <taxon>Eukaryota</taxon>
        <taxon>Fungi</taxon>
        <taxon>Dikarya</taxon>
        <taxon>Ascomycota</taxon>
        <taxon>Pezizomycotina</taxon>
        <taxon>Sordariomycetes</taxon>
        <taxon>Hypocreomycetidae</taxon>
        <taxon>Glomerellales</taxon>
        <taxon>Glomerellaceae</taxon>
        <taxon>Colletotrichum</taxon>
        <taxon>Colletotrichum orbiculare species complex</taxon>
    </lineage>
</organism>
<keyword evidence="1" id="KW-1133">Transmembrane helix</keyword>
<evidence type="ECO:0000256" key="1">
    <source>
        <dbReference type="SAM" id="Phobius"/>
    </source>
</evidence>
<accession>A0A484F8I5</accession>
<name>A0A484F8I5_COLOR</name>
<proteinExistence type="predicted"/>
<reference evidence="3" key="2">
    <citation type="journal article" date="2019" name="Mol. Plant Microbe Interact.">
        <title>Genome sequence resources for four phytopathogenic fungi from the Colletotrichum orbiculare species complex.</title>
        <authorList>
            <person name="Gan P."/>
            <person name="Tsushima A."/>
            <person name="Narusaka M."/>
            <person name="Narusaka Y."/>
            <person name="Takano Y."/>
            <person name="Kubo Y."/>
            <person name="Shirasu K."/>
        </authorList>
    </citation>
    <scope>GENOME REANNOTATION</scope>
    <source>
        <strain evidence="3">104-T / ATCC 96160 / CBS 514.97 / LARS 414 / MAFF 240422</strain>
    </source>
</reference>
<evidence type="ECO:0000313" key="3">
    <source>
        <dbReference type="Proteomes" id="UP000014480"/>
    </source>
</evidence>
<dbReference type="AlphaFoldDB" id="A0A484F8I5"/>
<feature type="transmembrane region" description="Helical" evidence="1">
    <location>
        <begin position="120"/>
        <end position="141"/>
    </location>
</feature>
<comment type="caution">
    <text evidence="2">The sequence shown here is derived from an EMBL/GenBank/DDBJ whole genome shotgun (WGS) entry which is preliminary data.</text>
</comment>
<keyword evidence="1" id="KW-0812">Transmembrane</keyword>
<reference evidence="3" key="1">
    <citation type="journal article" date="2013" name="New Phytol.">
        <title>Comparative genomic and transcriptomic analyses reveal the hemibiotrophic stage shift of Colletotrichum fungi.</title>
        <authorList>
            <person name="Gan P."/>
            <person name="Ikeda K."/>
            <person name="Irieda H."/>
            <person name="Narusaka M."/>
            <person name="O'Connell R.J."/>
            <person name="Narusaka Y."/>
            <person name="Takano Y."/>
            <person name="Kubo Y."/>
            <person name="Shirasu K."/>
        </authorList>
    </citation>
    <scope>NUCLEOTIDE SEQUENCE [LARGE SCALE GENOMIC DNA]</scope>
    <source>
        <strain evidence="3">104-T / ATCC 96160 / CBS 514.97 / LARS 414 / MAFF 240422</strain>
    </source>
</reference>
<dbReference type="Proteomes" id="UP000014480">
    <property type="component" value="Unassembled WGS sequence"/>
</dbReference>
<sequence>MAVCRAQHTTCLGHGEHALFANALPTIVASWPGAVEGLAVEAASCQDRHDRTCSSITTTEPPRVECSPSNLPAAATTYPQCFPPALAIEPPAQDLNKRGSKAESSFLNILRNACHQLHPGVIVVFCIVFLVAVGVIGLWASRLISRKKAEKAAAANA</sequence>
<dbReference type="OrthoDB" id="5402816at2759"/>
<evidence type="ECO:0000313" key="2">
    <source>
        <dbReference type="EMBL" id="TDZ14343.1"/>
    </source>
</evidence>
<keyword evidence="1" id="KW-0472">Membrane</keyword>
<keyword evidence="3" id="KW-1185">Reference proteome</keyword>
<dbReference type="EMBL" id="AMCV02000051">
    <property type="protein sequence ID" value="TDZ14343.1"/>
    <property type="molecule type" value="Genomic_DNA"/>
</dbReference>